<evidence type="ECO:0000256" key="8">
    <source>
        <dbReference type="ARBA" id="ARBA00023008"/>
    </source>
</evidence>
<dbReference type="GO" id="GO:0005886">
    <property type="term" value="C:plasma membrane"/>
    <property type="evidence" value="ECO:0007669"/>
    <property type="project" value="UniProtKB-SubCell"/>
</dbReference>
<dbReference type="GO" id="GO:0005507">
    <property type="term" value="F:copper ion binding"/>
    <property type="evidence" value="ECO:0007669"/>
    <property type="project" value="InterPro"/>
</dbReference>
<evidence type="ECO:0000256" key="2">
    <source>
        <dbReference type="ARBA" id="ARBA00004382"/>
    </source>
</evidence>
<evidence type="ECO:0000256" key="4">
    <source>
        <dbReference type="ARBA" id="ARBA00015384"/>
    </source>
</evidence>
<protein>
    <recommendedName>
        <fullName evidence="4">Cytochrome c oxidase assembly protein CtaG</fullName>
    </recommendedName>
</protein>
<dbReference type="RefSeq" id="WP_105051351.1">
    <property type="nucleotide sequence ID" value="NZ_BMYG01000010.1"/>
</dbReference>
<dbReference type="Pfam" id="PF04442">
    <property type="entry name" value="CtaG_Cox11"/>
    <property type="match status" value="1"/>
</dbReference>
<keyword evidence="7 10" id="KW-1133">Transmembrane helix</keyword>
<keyword evidence="5 10" id="KW-0812">Transmembrane</keyword>
<dbReference type="SUPFAM" id="SSF110111">
    <property type="entry name" value="Ctag/Cox11"/>
    <property type="match status" value="1"/>
</dbReference>
<comment type="subcellular location">
    <subcellularLocation>
        <location evidence="2">Cell inner membrane</location>
        <topology evidence="2">Single-pass type II membrane protein</topology>
        <orientation evidence="2">Periplasmic side</orientation>
    </subcellularLocation>
</comment>
<dbReference type="AlphaFoldDB" id="A0A2S7UT13"/>
<dbReference type="Proteomes" id="UP000239007">
    <property type="component" value="Unassembled WGS sequence"/>
</dbReference>
<proteinExistence type="inferred from homology"/>
<sequence>MKDELKTQQATNKLVKKLVVTVFLMFGFGFALIPLYDVFCDITGLNGKTSEVAAVQSSSIDKSRIISVEFIARTQGNLPWIFKPEVKKMNVHPGEMHQLNFIVKNNSVSNMVVQAVPSVSPGIAAAYFNKIECFCFNQQPLKHGMTADLGLQFYIDKDIPAEYSTVTLAYTLFDISENIEQDEFMKLFAANKN</sequence>
<keyword evidence="8" id="KW-0186">Copper</keyword>
<dbReference type="InterPro" id="IPR023471">
    <property type="entry name" value="CtaG/Cox11_dom_sf"/>
</dbReference>
<dbReference type="InterPro" id="IPR007533">
    <property type="entry name" value="Cyt_c_oxidase_assmbl_CtaG"/>
</dbReference>
<evidence type="ECO:0000256" key="5">
    <source>
        <dbReference type="ARBA" id="ARBA00022692"/>
    </source>
</evidence>
<keyword evidence="12" id="KW-1185">Reference proteome</keyword>
<dbReference type="OrthoDB" id="9804841at2"/>
<accession>A0A2S7UT13</accession>
<dbReference type="PANTHER" id="PTHR21320:SF3">
    <property type="entry name" value="CYTOCHROME C OXIDASE ASSEMBLY PROTEIN COX11, MITOCHONDRIAL-RELATED"/>
    <property type="match status" value="1"/>
</dbReference>
<evidence type="ECO:0000256" key="6">
    <source>
        <dbReference type="ARBA" id="ARBA00022968"/>
    </source>
</evidence>
<dbReference type="PIRSF" id="PIRSF005413">
    <property type="entry name" value="COX11"/>
    <property type="match status" value="1"/>
</dbReference>
<name>A0A2S7UT13_9GAMM</name>
<evidence type="ECO:0000313" key="11">
    <source>
        <dbReference type="EMBL" id="PQJ52878.1"/>
    </source>
</evidence>
<comment type="function">
    <text evidence="1">Exerts its effect at some terminal stage of cytochrome c oxidase synthesis, probably by being involved in the insertion of the copper B into subunit I.</text>
</comment>
<dbReference type="EMBL" id="MSCH01000003">
    <property type="protein sequence ID" value="PQJ52878.1"/>
    <property type="molecule type" value="Genomic_DNA"/>
</dbReference>
<evidence type="ECO:0000256" key="1">
    <source>
        <dbReference type="ARBA" id="ARBA00004007"/>
    </source>
</evidence>
<reference evidence="11 12" key="1">
    <citation type="submission" date="2016-12" db="EMBL/GenBank/DDBJ databases">
        <title>Diversity of luminous bacteria.</title>
        <authorList>
            <person name="Yoshizawa S."/>
            <person name="Kogure K."/>
        </authorList>
    </citation>
    <scope>NUCLEOTIDE SEQUENCE [LARGE SCALE GENOMIC DNA]</scope>
    <source>
        <strain evidence="11 12">SA4-48</strain>
    </source>
</reference>
<evidence type="ECO:0000313" key="12">
    <source>
        <dbReference type="Proteomes" id="UP000239007"/>
    </source>
</evidence>
<dbReference type="Gene3D" id="2.60.370.10">
    <property type="entry name" value="Ctag/Cox11"/>
    <property type="match status" value="1"/>
</dbReference>
<evidence type="ECO:0000256" key="7">
    <source>
        <dbReference type="ARBA" id="ARBA00022989"/>
    </source>
</evidence>
<comment type="similarity">
    <text evidence="3">Belongs to the COX11/CtaG family.</text>
</comment>
<evidence type="ECO:0000256" key="3">
    <source>
        <dbReference type="ARBA" id="ARBA00009620"/>
    </source>
</evidence>
<comment type="caution">
    <text evidence="11">The sequence shown here is derived from an EMBL/GenBank/DDBJ whole genome shotgun (WGS) entry which is preliminary data.</text>
</comment>
<keyword evidence="6" id="KW-0735">Signal-anchor</keyword>
<gene>
    <name evidence="11" type="ORF">BTO11_03890</name>
</gene>
<evidence type="ECO:0000256" key="9">
    <source>
        <dbReference type="ARBA" id="ARBA00023136"/>
    </source>
</evidence>
<dbReference type="NCBIfam" id="NF003465">
    <property type="entry name" value="PRK05089.1"/>
    <property type="match status" value="1"/>
</dbReference>
<dbReference type="PANTHER" id="PTHR21320">
    <property type="entry name" value="CYTOCHROME C OXIDASE ASSEMBLY PROTEIN COX11-RELATED"/>
    <property type="match status" value="1"/>
</dbReference>
<evidence type="ECO:0000256" key="10">
    <source>
        <dbReference type="SAM" id="Phobius"/>
    </source>
</evidence>
<organism evidence="11 12">
    <name type="scientific">Psychrosphaera saromensis</name>
    <dbReference type="NCBI Taxonomy" id="716813"/>
    <lineage>
        <taxon>Bacteria</taxon>
        <taxon>Pseudomonadati</taxon>
        <taxon>Pseudomonadota</taxon>
        <taxon>Gammaproteobacteria</taxon>
        <taxon>Alteromonadales</taxon>
        <taxon>Pseudoalteromonadaceae</taxon>
        <taxon>Psychrosphaera</taxon>
    </lineage>
</organism>
<keyword evidence="9 10" id="KW-0472">Membrane</keyword>
<feature type="transmembrane region" description="Helical" evidence="10">
    <location>
        <begin position="18"/>
        <end position="36"/>
    </location>
</feature>